<dbReference type="OrthoDB" id="10064411at2759"/>
<dbReference type="InterPro" id="IPR039251">
    <property type="entry name" value="OXLD1"/>
</dbReference>
<proteinExistence type="predicted"/>
<feature type="region of interest" description="Disordered" evidence="1">
    <location>
        <begin position="31"/>
        <end position="60"/>
    </location>
</feature>
<feature type="domain" description="Oxidoreductase-like" evidence="2">
    <location>
        <begin position="168"/>
        <end position="210"/>
    </location>
</feature>
<dbReference type="AlphaFoldDB" id="A0A9P6J6L7"/>
<evidence type="ECO:0000313" key="3">
    <source>
        <dbReference type="EMBL" id="KAF9960804.1"/>
    </source>
</evidence>
<dbReference type="EMBL" id="JAAAHY010000611">
    <property type="protein sequence ID" value="KAF9960804.1"/>
    <property type="molecule type" value="Genomic_DNA"/>
</dbReference>
<protein>
    <recommendedName>
        <fullName evidence="2">Oxidoreductase-like domain-containing protein</fullName>
    </recommendedName>
</protein>
<evidence type="ECO:0000256" key="1">
    <source>
        <dbReference type="SAM" id="MobiDB-lite"/>
    </source>
</evidence>
<feature type="compositionally biased region" description="Polar residues" evidence="1">
    <location>
        <begin position="42"/>
        <end position="56"/>
    </location>
</feature>
<dbReference type="PANTHER" id="PTHR21193:SF3">
    <property type="entry name" value="OXIDOREDUCTASE-LIKE DOMAIN-CONTAINING PROTEIN 1"/>
    <property type="match status" value="1"/>
</dbReference>
<name>A0A9P6J6L7_MORAP</name>
<gene>
    <name evidence="3" type="ORF">BGZ70_008490</name>
</gene>
<comment type="caution">
    <text evidence="3">The sequence shown here is derived from an EMBL/GenBank/DDBJ whole genome shotgun (WGS) entry which is preliminary data.</text>
</comment>
<keyword evidence="4" id="KW-1185">Reference proteome</keyword>
<feature type="compositionally biased region" description="Polar residues" evidence="1">
    <location>
        <begin position="123"/>
        <end position="163"/>
    </location>
</feature>
<evidence type="ECO:0000313" key="4">
    <source>
        <dbReference type="Proteomes" id="UP000738359"/>
    </source>
</evidence>
<dbReference type="PANTHER" id="PTHR21193">
    <property type="entry name" value="OXIDOREDUCTASE-LIKE DOMAIN-CONTAINING PROTEIN 1"/>
    <property type="match status" value="1"/>
</dbReference>
<reference evidence="3" key="1">
    <citation type="journal article" date="2020" name="Fungal Divers.">
        <title>Resolving the Mortierellaceae phylogeny through synthesis of multi-gene phylogenetics and phylogenomics.</title>
        <authorList>
            <person name="Vandepol N."/>
            <person name="Liber J."/>
            <person name="Desiro A."/>
            <person name="Na H."/>
            <person name="Kennedy M."/>
            <person name="Barry K."/>
            <person name="Grigoriev I.V."/>
            <person name="Miller A.N."/>
            <person name="O'Donnell K."/>
            <person name="Stajich J.E."/>
            <person name="Bonito G."/>
        </authorList>
    </citation>
    <scope>NUCLEOTIDE SEQUENCE</scope>
    <source>
        <strain evidence="3">CK1249</strain>
    </source>
</reference>
<feature type="region of interest" description="Disordered" evidence="1">
    <location>
        <begin position="105"/>
        <end position="163"/>
    </location>
</feature>
<dbReference type="Proteomes" id="UP000738359">
    <property type="component" value="Unassembled WGS sequence"/>
</dbReference>
<feature type="region of interest" description="Disordered" evidence="1">
    <location>
        <begin position="218"/>
        <end position="251"/>
    </location>
</feature>
<organism evidence="3 4">
    <name type="scientific">Mortierella alpina</name>
    <name type="common">Oleaginous fungus</name>
    <name type="synonym">Mortierella renispora</name>
    <dbReference type="NCBI Taxonomy" id="64518"/>
    <lineage>
        <taxon>Eukaryota</taxon>
        <taxon>Fungi</taxon>
        <taxon>Fungi incertae sedis</taxon>
        <taxon>Mucoromycota</taxon>
        <taxon>Mortierellomycotina</taxon>
        <taxon>Mortierellomycetes</taxon>
        <taxon>Mortierellales</taxon>
        <taxon>Mortierellaceae</taxon>
        <taxon>Mortierella</taxon>
    </lineage>
</organism>
<sequence length="264" mass="28684">MASLRVAQAGIRPLLRTHECGSIQLTRSFQSALGSRDRHDNAQAQQKSRNGAQENDNGVRERAIKAREPNYAGWWTEVMNYHQTPQAALDPTLLLSEDHVFQGRPAVSTPVPAPTESEKKKGYSNTLPTAQSTPAENTLPTAVSRGSSTFATGTQSSLSKPANESTLYHGFAVPVKPSPPGSEDCCMSGCAHCIYDIYEEDRQEYKRKLAIVLQDIEKAGLPPPPNIASKSSTTADGSPVKDDDDDMDPGMKAFLELERKLKGS</sequence>
<accession>A0A9P6J6L7</accession>
<dbReference type="GO" id="GO:0005739">
    <property type="term" value="C:mitochondrion"/>
    <property type="evidence" value="ECO:0007669"/>
    <property type="project" value="TreeGrafter"/>
</dbReference>
<evidence type="ECO:0000259" key="2">
    <source>
        <dbReference type="Pfam" id="PF09791"/>
    </source>
</evidence>
<dbReference type="InterPro" id="IPR019180">
    <property type="entry name" value="Oxidoreductase-like_N"/>
</dbReference>
<dbReference type="Pfam" id="PF09791">
    <property type="entry name" value="Oxidored-like"/>
    <property type="match status" value="1"/>
</dbReference>